<organism evidence="1 2">
    <name type="scientific">Candidatus Methanocrinis alkalitolerans</name>
    <dbReference type="NCBI Taxonomy" id="3033395"/>
    <lineage>
        <taxon>Archaea</taxon>
        <taxon>Methanobacteriati</taxon>
        <taxon>Methanobacteriota</taxon>
        <taxon>Stenosarchaea group</taxon>
        <taxon>Methanomicrobia</taxon>
        <taxon>Methanotrichales</taxon>
        <taxon>Methanotrichaceae</taxon>
        <taxon>Methanocrinis</taxon>
    </lineage>
</organism>
<sequence length="147" mass="16390">MLLSSPGVLADWKIAKSVEQRSTIYLSGYMDEMFIYQTEKDIAGSKLVYGTRGSGTASRTMATYADEDEIYFNVRGEFHYRPYRPMDSESDLRKALRAKNLEVGTVVSESYTGGVYLIRDATPSNDDGVIIHQIGSSRRPTVGLGSW</sequence>
<dbReference type="EMBL" id="JARFPL010000011">
    <property type="protein sequence ID" value="MDF0592905.1"/>
    <property type="molecule type" value="Genomic_DNA"/>
</dbReference>
<evidence type="ECO:0000313" key="2">
    <source>
        <dbReference type="Proteomes" id="UP001215956"/>
    </source>
</evidence>
<name>A0ABT5XDW3_9EURY</name>
<proteinExistence type="predicted"/>
<protein>
    <submittedName>
        <fullName evidence="1">Uncharacterized protein</fullName>
    </submittedName>
</protein>
<gene>
    <name evidence="1" type="ORF">P0O24_04845</name>
</gene>
<evidence type="ECO:0000313" key="1">
    <source>
        <dbReference type="EMBL" id="MDF0592905.1"/>
    </source>
</evidence>
<dbReference type="Proteomes" id="UP001215956">
    <property type="component" value="Unassembled WGS sequence"/>
</dbReference>
<accession>A0ABT5XDW3</accession>
<dbReference type="RefSeq" id="WP_316968611.1">
    <property type="nucleotide sequence ID" value="NZ_JARFPL010000011.1"/>
</dbReference>
<keyword evidence="2" id="KW-1185">Reference proteome</keyword>
<comment type="caution">
    <text evidence="1">The sequence shown here is derived from an EMBL/GenBank/DDBJ whole genome shotgun (WGS) entry which is preliminary data.</text>
</comment>
<reference evidence="1 2" key="1">
    <citation type="submission" date="2023-03" db="EMBL/GenBank/DDBJ databases">
        <title>Whole genome sequencing of Methanotrichaceae archaeon M04Ac.</title>
        <authorList>
            <person name="Khomyakova M.A."/>
            <person name="Merkel A.Y."/>
            <person name="Slobodkin A.I."/>
        </authorList>
    </citation>
    <scope>NUCLEOTIDE SEQUENCE [LARGE SCALE GENOMIC DNA]</scope>
    <source>
        <strain evidence="1 2">M04Ac</strain>
    </source>
</reference>